<keyword evidence="9" id="KW-0479">Metal-binding</keyword>
<keyword evidence="7 9" id="KW-0472">Membrane</keyword>
<dbReference type="InterPro" id="IPR036739">
    <property type="entry name" value="SLC41_membr_dom_sf"/>
</dbReference>
<keyword evidence="9" id="KW-1003">Cell membrane</keyword>
<evidence type="ECO:0000256" key="3">
    <source>
        <dbReference type="ARBA" id="ARBA00022448"/>
    </source>
</evidence>
<comment type="subunit">
    <text evidence="9">Homodimer.</text>
</comment>
<accession>A0A4R1ML89</accession>
<gene>
    <name evidence="11" type="ORF">EDC19_1549</name>
</gene>
<keyword evidence="12" id="KW-1185">Reference proteome</keyword>
<reference evidence="11 12" key="1">
    <citation type="submission" date="2019-03" db="EMBL/GenBank/DDBJ databases">
        <title>Genomic Encyclopedia of Type Strains, Phase IV (KMG-IV): sequencing the most valuable type-strain genomes for metagenomic binning, comparative biology and taxonomic classification.</title>
        <authorList>
            <person name="Goeker M."/>
        </authorList>
    </citation>
    <scope>NUCLEOTIDE SEQUENCE [LARGE SCALE GENOMIC DNA]</scope>
    <source>
        <strain evidence="11 12">DSM 24176</strain>
    </source>
</reference>
<dbReference type="CDD" id="cd04606">
    <property type="entry name" value="CBS_pair_Mg_transporter"/>
    <property type="match status" value="1"/>
</dbReference>
<feature type="domain" description="CBS" evidence="10">
    <location>
        <begin position="135"/>
        <end position="199"/>
    </location>
</feature>
<comment type="caution">
    <text evidence="11">The sequence shown here is derived from an EMBL/GenBank/DDBJ whole genome shotgun (WGS) entry which is preliminary data.</text>
</comment>
<evidence type="ECO:0000256" key="7">
    <source>
        <dbReference type="ARBA" id="ARBA00023136"/>
    </source>
</evidence>
<dbReference type="Proteomes" id="UP000294545">
    <property type="component" value="Unassembled WGS sequence"/>
</dbReference>
<dbReference type="InterPro" id="IPR006667">
    <property type="entry name" value="SLC41_membr_dom"/>
</dbReference>
<protein>
    <recommendedName>
        <fullName evidence="9">Magnesium transporter MgtE</fullName>
    </recommendedName>
</protein>
<dbReference type="OrthoDB" id="9790355at2"/>
<proteinExistence type="inferred from homology"/>
<dbReference type="SUPFAM" id="SSF161093">
    <property type="entry name" value="MgtE membrane domain-like"/>
    <property type="match status" value="1"/>
</dbReference>
<dbReference type="GO" id="GO:0005886">
    <property type="term" value="C:plasma membrane"/>
    <property type="evidence" value="ECO:0007669"/>
    <property type="project" value="UniProtKB-SubCell"/>
</dbReference>
<keyword evidence="6 9" id="KW-1133">Transmembrane helix</keyword>
<dbReference type="Pfam" id="PF00571">
    <property type="entry name" value="CBS"/>
    <property type="match status" value="2"/>
</dbReference>
<dbReference type="Pfam" id="PF03448">
    <property type="entry name" value="MgtE_N"/>
    <property type="match status" value="1"/>
</dbReference>
<dbReference type="SUPFAM" id="SSF54631">
    <property type="entry name" value="CBS-domain pair"/>
    <property type="match status" value="1"/>
</dbReference>
<evidence type="ECO:0000256" key="5">
    <source>
        <dbReference type="ARBA" id="ARBA00022842"/>
    </source>
</evidence>
<dbReference type="GO" id="GO:0015095">
    <property type="term" value="F:magnesium ion transmembrane transporter activity"/>
    <property type="evidence" value="ECO:0007669"/>
    <property type="project" value="UniProtKB-UniRule"/>
</dbReference>
<feature type="transmembrane region" description="Helical" evidence="9">
    <location>
        <begin position="318"/>
        <end position="336"/>
    </location>
</feature>
<dbReference type="EMBL" id="SMGQ01000012">
    <property type="protein sequence ID" value="TCK93357.1"/>
    <property type="molecule type" value="Genomic_DNA"/>
</dbReference>
<dbReference type="InterPro" id="IPR046342">
    <property type="entry name" value="CBS_dom_sf"/>
</dbReference>
<evidence type="ECO:0000256" key="2">
    <source>
        <dbReference type="ARBA" id="ARBA00009749"/>
    </source>
</evidence>
<dbReference type="GO" id="GO:0046872">
    <property type="term" value="F:metal ion binding"/>
    <property type="evidence" value="ECO:0007669"/>
    <property type="project" value="UniProtKB-KW"/>
</dbReference>
<evidence type="ECO:0000256" key="4">
    <source>
        <dbReference type="ARBA" id="ARBA00022692"/>
    </source>
</evidence>
<evidence type="ECO:0000256" key="9">
    <source>
        <dbReference type="RuleBase" id="RU362011"/>
    </source>
</evidence>
<dbReference type="PANTHER" id="PTHR43773:SF1">
    <property type="entry name" value="MAGNESIUM TRANSPORTER MGTE"/>
    <property type="match status" value="1"/>
</dbReference>
<dbReference type="SUPFAM" id="SSF158791">
    <property type="entry name" value="MgtE N-terminal domain-like"/>
    <property type="match status" value="1"/>
</dbReference>
<organism evidence="11 12">
    <name type="scientific">Natranaerovirga hydrolytica</name>
    <dbReference type="NCBI Taxonomy" id="680378"/>
    <lineage>
        <taxon>Bacteria</taxon>
        <taxon>Bacillati</taxon>
        <taxon>Bacillota</taxon>
        <taxon>Clostridia</taxon>
        <taxon>Lachnospirales</taxon>
        <taxon>Natranaerovirgaceae</taxon>
        <taxon>Natranaerovirga</taxon>
    </lineage>
</organism>
<dbReference type="NCBIfam" id="TIGR00400">
    <property type="entry name" value="mgtE"/>
    <property type="match status" value="1"/>
</dbReference>
<dbReference type="Pfam" id="PF01769">
    <property type="entry name" value="MgtE"/>
    <property type="match status" value="1"/>
</dbReference>
<evidence type="ECO:0000313" key="11">
    <source>
        <dbReference type="EMBL" id="TCK93357.1"/>
    </source>
</evidence>
<dbReference type="PANTHER" id="PTHR43773">
    <property type="entry name" value="MAGNESIUM TRANSPORTER MGTE"/>
    <property type="match status" value="1"/>
</dbReference>
<dbReference type="Gene3D" id="1.10.357.20">
    <property type="entry name" value="SLC41 divalent cation transporters, integral membrane domain"/>
    <property type="match status" value="1"/>
</dbReference>
<dbReference type="InterPro" id="IPR038076">
    <property type="entry name" value="MgtE_N_sf"/>
</dbReference>
<keyword evidence="3 9" id="KW-0813">Transport</keyword>
<comment type="similarity">
    <text evidence="2 9">Belongs to the SLC41A transporter family.</text>
</comment>
<feature type="transmembrane region" description="Helical" evidence="9">
    <location>
        <begin position="393"/>
        <end position="420"/>
    </location>
</feature>
<dbReference type="AlphaFoldDB" id="A0A4R1ML89"/>
<dbReference type="SMART" id="SM00116">
    <property type="entry name" value="CBS"/>
    <property type="match status" value="1"/>
</dbReference>
<feature type="transmembrane region" description="Helical" evidence="9">
    <location>
        <begin position="366"/>
        <end position="387"/>
    </location>
</feature>
<feature type="transmembrane region" description="Helical" evidence="9">
    <location>
        <begin position="432"/>
        <end position="454"/>
    </location>
</feature>
<dbReference type="SMART" id="SM00924">
    <property type="entry name" value="MgtE_N"/>
    <property type="match status" value="1"/>
</dbReference>
<name>A0A4R1ML89_9FIRM</name>
<evidence type="ECO:0000256" key="6">
    <source>
        <dbReference type="ARBA" id="ARBA00022989"/>
    </source>
</evidence>
<keyword evidence="4 9" id="KW-0812">Transmembrane</keyword>
<dbReference type="Gene3D" id="3.10.580.10">
    <property type="entry name" value="CBS-domain"/>
    <property type="match status" value="1"/>
</dbReference>
<keyword evidence="5 9" id="KW-0460">Magnesium</keyword>
<dbReference type="Gene3D" id="1.25.60.10">
    <property type="entry name" value="MgtE N-terminal domain-like"/>
    <property type="match status" value="1"/>
</dbReference>
<evidence type="ECO:0000256" key="1">
    <source>
        <dbReference type="ARBA" id="ARBA00004141"/>
    </source>
</evidence>
<evidence type="ECO:0000313" key="12">
    <source>
        <dbReference type="Proteomes" id="UP000294545"/>
    </source>
</evidence>
<evidence type="ECO:0000259" key="10">
    <source>
        <dbReference type="PROSITE" id="PS51371"/>
    </source>
</evidence>
<keyword evidence="8" id="KW-0129">CBS domain</keyword>
<comment type="subcellular location">
    <subcellularLocation>
        <location evidence="9">Cell membrane</location>
        <topology evidence="9">Multi-pass membrane protein</topology>
    </subcellularLocation>
    <subcellularLocation>
        <location evidence="1">Membrane</location>
        <topology evidence="1">Multi-pass membrane protein</topology>
    </subcellularLocation>
</comment>
<dbReference type="PROSITE" id="PS51371">
    <property type="entry name" value="CBS"/>
    <property type="match status" value="2"/>
</dbReference>
<feature type="domain" description="CBS" evidence="10">
    <location>
        <begin position="201"/>
        <end position="259"/>
    </location>
</feature>
<dbReference type="InterPro" id="IPR006669">
    <property type="entry name" value="MgtE_transporter"/>
</dbReference>
<dbReference type="InterPro" id="IPR006668">
    <property type="entry name" value="Mg_transptr_MgtE_intracell_dom"/>
</dbReference>
<comment type="function">
    <text evidence="9">Acts as a magnesium transporter.</text>
</comment>
<dbReference type="InterPro" id="IPR000644">
    <property type="entry name" value="CBS_dom"/>
</dbReference>
<sequence>MRDYIITIKTFLENKNLDELKSLMNEIDIWDLIDIFKELGFDNDSVVIFRLLSKERALQVFEQLDVGLQEHLLLSFTDEKSMEIIQNLAPDDRAMLLDELPAKVATKLLNNLSFEDRQKTADLLGYENETAGRIMTPEYISLKKHLTVKDATEKIRSIASEKNPETVYNIYITSDKRVLEGTVSLRDLLISDDASTLDSIMNTDFSNVHTHTDQEIVAKLLQDRDLLAVPVLDNENRLVGIVTVDDAMDILEEETTDDIFDKVGLINISQKETNRSAALIKGSFSDAWKARIPFLLITLFGGMLAGVVIGAFEETLESVAAVAVFIPVIMDMGGNVGTQSSTIFTRALILGQINIKNFSKHLFKEIMVGFSMGIILGILAGFIAHFWQGIPGLGIVVTIALIITITLATTLGFFIPFVLVKLGFDQAAGSDPIITTIKDISGLAIYFLLVQYFLSHLL</sequence>
<feature type="transmembrane region" description="Helical" evidence="9">
    <location>
        <begin position="292"/>
        <end position="312"/>
    </location>
</feature>
<dbReference type="RefSeq" id="WP_132282264.1">
    <property type="nucleotide sequence ID" value="NZ_SMGQ01000012.1"/>
</dbReference>
<evidence type="ECO:0000256" key="8">
    <source>
        <dbReference type="PROSITE-ProRule" id="PRU00703"/>
    </source>
</evidence>